<dbReference type="Proteomes" id="UP001498421">
    <property type="component" value="Unassembled WGS sequence"/>
</dbReference>
<proteinExistence type="predicted"/>
<name>A0ABR1ID39_9HYPO</name>
<accession>A0ABR1ID39</accession>
<organism evidence="2 3">
    <name type="scientific">Neonectria magnoliae</name>
    <dbReference type="NCBI Taxonomy" id="2732573"/>
    <lineage>
        <taxon>Eukaryota</taxon>
        <taxon>Fungi</taxon>
        <taxon>Dikarya</taxon>
        <taxon>Ascomycota</taxon>
        <taxon>Pezizomycotina</taxon>
        <taxon>Sordariomycetes</taxon>
        <taxon>Hypocreomycetidae</taxon>
        <taxon>Hypocreales</taxon>
        <taxon>Nectriaceae</taxon>
        <taxon>Neonectria</taxon>
    </lineage>
</organism>
<dbReference type="SUPFAM" id="SSF51338">
    <property type="entry name" value="Composite domain of metallo-dependent hydrolases"/>
    <property type="match status" value="1"/>
</dbReference>
<dbReference type="InterPro" id="IPR006680">
    <property type="entry name" value="Amidohydro-rel"/>
</dbReference>
<protein>
    <recommendedName>
        <fullName evidence="1">Amidohydrolase-related domain-containing protein</fullName>
    </recommendedName>
</protein>
<sequence>MNGAEAAGLGDQIGILTPGKRADVVFISSKRALSFSAFPLATTVLHSYPADVDTVMVDGHIRKRSIALVGQDLEAIRAKAKIGLQRTLKTLDNVPPEMTTAEVKKYIGFADRSTRANVAKGYANENPSSDWLKKT</sequence>
<dbReference type="EMBL" id="JAZAVK010000017">
    <property type="protein sequence ID" value="KAK7430758.1"/>
    <property type="molecule type" value="Genomic_DNA"/>
</dbReference>
<comment type="caution">
    <text evidence="2">The sequence shown here is derived from an EMBL/GenBank/DDBJ whole genome shotgun (WGS) entry which is preliminary data.</text>
</comment>
<dbReference type="InterPro" id="IPR011059">
    <property type="entry name" value="Metal-dep_hydrolase_composite"/>
</dbReference>
<feature type="domain" description="Amidohydrolase-related" evidence="1">
    <location>
        <begin position="1"/>
        <end position="61"/>
    </location>
</feature>
<evidence type="ECO:0000259" key="1">
    <source>
        <dbReference type="Pfam" id="PF01979"/>
    </source>
</evidence>
<dbReference type="Gene3D" id="2.30.40.10">
    <property type="entry name" value="Urease, subunit C, domain 1"/>
    <property type="match status" value="1"/>
</dbReference>
<gene>
    <name evidence="2" type="ORF">QQZ08_002802</name>
</gene>
<evidence type="ECO:0000313" key="2">
    <source>
        <dbReference type="EMBL" id="KAK7430758.1"/>
    </source>
</evidence>
<reference evidence="2 3" key="1">
    <citation type="journal article" date="2025" name="Microbiol. Resour. Announc.">
        <title>Draft genome sequences for Neonectria magnoliae and Neonectria punicea, canker pathogens of Liriodendron tulipifera and Acer saccharum in West Virginia.</title>
        <authorList>
            <person name="Petronek H.M."/>
            <person name="Kasson M.T."/>
            <person name="Metheny A.M."/>
            <person name="Stauder C.M."/>
            <person name="Lovett B."/>
            <person name="Lynch S.C."/>
            <person name="Garnas J.R."/>
            <person name="Kasson L.R."/>
            <person name="Stajich J.E."/>
        </authorList>
    </citation>
    <scope>NUCLEOTIDE SEQUENCE [LARGE SCALE GENOMIC DNA]</scope>
    <source>
        <strain evidence="2 3">NRRL 64651</strain>
    </source>
</reference>
<dbReference type="Pfam" id="PF01979">
    <property type="entry name" value="Amidohydro_1"/>
    <property type="match status" value="1"/>
</dbReference>
<keyword evidence="3" id="KW-1185">Reference proteome</keyword>
<evidence type="ECO:0000313" key="3">
    <source>
        <dbReference type="Proteomes" id="UP001498421"/>
    </source>
</evidence>